<gene>
    <name evidence="1" type="ORF">R3P38DRAFT_1374956</name>
</gene>
<comment type="caution">
    <text evidence="1">The sequence shown here is derived from an EMBL/GenBank/DDBJ whole genome shotgun (WGS) entry which is preliminary data.</text>
</comment>
<evidence type="ECO:0000313" key="1">
    <source>
        <dbReference type="EMBL" id="KAK7056036.1"/>
    </source>
</evidence>
<dbReference type="EMBL" id="JAWWNJ010000005">
    <property type="protein sequence ID" value="KAK7056036.1"/>
    <property type="molecule type" value="Genomic_DNA"/>
</dbReference>
<dbReference type="Proteomes" id="UP001362999">
    <property type="component" value="Unassembled WGS sequence"/>
</dbReference>
<keyword evidence="2" id="KW-1185">Reference proteome</keyword>
<dbReference type="AlphaFoldDB" id="A0AAW0DY52"/>
<protein>
    <submittedName>
        <fullName evidence="1">Uncharacterized protein</fullName>
    </submittedName>
</protein>
<proteinExistence type="predicted"/>
<accession>A0AAW0DY52</accession>
<sequence length="250" mass="27294">MVDLVRSGTISPYDFCTQYQLDDDVLVRLKAEGISNTISLFYYNEEGLKSWGFNAGSIAEIRAALKQRLADKHPNIMVVTRVPQNGLDIGDINMDEFVVVQQGLVVKAGRGEAGWKDHRHWHASRGAMSGPHIIVFSVALFRQIDGGTGSVGGDSTSYGVRGGDGSAPELANLILSISEETRRKIPRTPLEDLDLAAPLLKLLKDNGFRTVGGLLELMHTADLVSAPGFKPGFSRVLEGELDRFCSKYAY</sequence>
<organism evidence="1 2">
    <name type="scientific">Favolaschia claudopus</name>
    <dbReference type="NCBI Taxonomy" id="2862362"/>
    <lineage>
        <taxon>Eukaryota</taxon>
        <taxon>Fungi</taxon>
        <taxon>Dikarya</taxon>
        <taxon>Basidiomycota</taxon>
        <taxon>Agaricomycotina</taxon>
        <taxon>Agaricomycetes</taxon>
        <taxon>Agaricomycetidae</taxon>
        <taxon>Agaricales</taxon>
        <taxon>Marasmiineae</taxon>
        <taxon>Mycenaceae</taxon>
        <taxon>Favolaschia</taxon>
    </lineage>
</organism>
<name>A0AAW0DY52_9AGAR</name>
<evidence type="ECO:0000313" key="2">
    <source>
        <dbReference type="Proteomes" id="UP001362999"/>
    </source>
</evidence>
<reference evidence="1 2" key="1">
    <citation type="journal article" date="2024" name="J Genomics">
        <title>Draft genome sequencing and assembly of Favolaschia claudopus CIRM-BRFM 2984 isolated from oak limbs.</title>
        <authorList>
            <person name="Navarro D."/>
            <person name="Drula E."/>
            <person name="Chaduli D."/>
            <person name="Cazenave R."/>
            <person name="Ahrendt S."/>
            <person name="Wang J."/>
            <person name="Lipzen A."/>
            <person name="Daum C."/>
            <person name="Barry K."/>
            <person name="Grigoriev I.V."/>
            <person name="Favel A."/>
            <person name="Rosso M.N."/>
            <person name="Martin F."/>
        </authorList>
    </citation>
    <scope>NUCLEOTIDE SEQUENCE [LARGE SCALE GENOMIC DNA]</scope>
    <source>
        <strain evidence="1 2">CIRM-BRFM 2984</strain>
    </source>
</reference>